<accession>A0A0E0N8L9</accession>
<feature type="compositionally biased region" description="Pro residues" evidence="1">
    <location>
        <begin position="1"/>
        <end position="10"/>
    </location>
</feature>
<dbReference type="Proteomes" id="UP000008022">
    <property type="component" value="Unassembled WGS sequence"/>
</dbReference>
<reference evidence="3" key="1">
    <citation type="submission" date="2013-06" db="EMBL/GenBank/DDBJ databases">
        <authorList>
            <person name="Zhao Q."/>
        </authorList>
    </citation>
    <scope>NUCLEOTIDE SEQUENCE</scope>
    <source>
        <strain evidence="3">cv. W1943</strain>
    </source>
</reference>
<reference evidence="2" key="2">
    <citation type="submission" date="2015-06" db="UniProtKB">
        <authorList>
            <consortium name="EnsemblPlants"/>
        </authorList>
    </citation>
    <scope>IDENTIFICATION</scope>
</reference>
<dbReference type="HOGENOM" id="CLU_2744434_0_0_1"/>
<evidence type="ECO:0000313" key="2">
    <source>
        <dbReference type="EnsemblPlants" id="ORUFI02G00500.9"/>
    </source>
</evidence>
<feature type="compositionally biased region" description="Polar residues" evidence="1">
    <location>
        <begin position="17"/>
        <end position="26"/>
    </location>
</feature>
<feature type="region of interest" description="Disordered" evidence="1">
    <location>
        <begin position="50"/>
        <end position="71"/>
    </location>
</feature>
<evidence type="ECO:0000313" key="3">
    <source>
        <dbReference type="Proteomes" id="UP000008022"/>
    </source>
</evidence>
<dbReference type="AlphaFoldDB" id="A0A0E0N8L9"/>
<dbReference type="EnsemblPlants" id="ORUFI02G00500.9">
    <property type="protein sequence ID" value="ORUFI02G00500.9"/>
    <property type="gene ID" value="ORUFI02G00500"/>
</dbReference>
<organism evidence="2 3">
    <name type="scientific">Oryza rufipogon</name>
    <name type="common">Brownbeard rice</name>
    <name type="synonym">Asian wild rice</name>
    <dbReference type="NCBI Taxonomy" id="4529"/>
    <lineage>
        <taxon>Eukaryota</taxon>
        <taxon>Viridiplantae</taxon>
        <taxon>Streptophyta</taxon>
        <taxon>Embryophyta</taxon>
        <taxon>Tracheophyta</taxon>
        <taxon>Spermatophyta</taxon>
        <taxon>Magnoliopsida</taxon>
        <taxon>Liliopsida</taxon>
        <taxon>Poales</taxon>
        <taxon>Poaceae</taxon>
        <taxon>BOP clade</taxon>
        <taxon>Oryzoideae</taxon>
        <taxon>Oryzeae</taxon>
        <taxon>Oryzinae</taxon>
        <taxon>Oryza</taxon>
    </lineage>
</organism>
<proteinExistence type="predicted"/>
<protein>
    <submittedName>
        <fullName evidence="2">Uncharacterized protein</fullName>
    </submittedName>
</protein>
<name>A0A0E0N8L9_ORYRU</name>
<keyword evidence="3" id="KW-1185">Reference proteome</keyword>
<sequence length="71" mass="7625">MLPMLPPPALRAPSAWEQATTSSSIGRSAMEESCSSNWPATPCAAATTAVKSSSNRIKNELERKPETELSY</sequence>
<feature type="region of interest" description="Disordered" evidence="1">
    <location>
        <begin position="1"/>
        <end position="38"/>
    </location>
</feature>
<evidence type="ECO:0000256" key="1">
    <source>
        <dbReference type="SAM" id="MobiDB-lite"/>
    </source>
</evidence>
<dbReference type="Gramene" id="ORUFI02G00500.9">
    <property type="protein sequence ID" value="ORUFI02G00500.9"/>
    <property type="gene ID" value="ORUFI02G00500"/>
</dbReference>
<feature type="compositionally biased region" description="Basic and acidic residues" evidence="1">
    <location>
        <begin position="57"/>
        <end position="71"/>
    </location>
</feature>